<evidence type="ECO:0000313" key="2">
    <source>
        <dbReference type="Proteomes" id="UP000279600"/>
    </source>
</evidence>
<organism evidence="1 2">
    <name type="scientific">Nonlabens ponticola</name>
    <dbReference type="NCBI Taxonomy" id="2496866"/>
    <lineage>
        <taxon>Bacteria</taxon>
        <taxon>Pseudomonadati</taxon>
        <taxon>Bacteroidota</taxon>
        <taxon>Flavobacteriia</taxon>
        <taxon>Flavobacteriales</taxon>
        <taxon>Flavobacteriaceae</taxon>
        <taxon>Nonlabens</taxon>
    </lineage>
</organism>
<gene>
    <name evidence="1" type="ORF">EJ995_00700</name>
</gene>
<evidence type="ECO:0000313" key="1">
    <source>
        <dbReference type="EMBL" id="AZQ42825.1"/>
    </source>
</evidence>
<dbReference type="KEGG" id="noj:EJ995_00700"/>
<proteinExistence type="predicted"/>
<accession>A0A3S9MUH1</accession>
<name>A0A3S9MUH1_9FLAO</name>
<dbReference type="EMBL" id="CP034549">
    <property type="protein sequence ID" value="AZQ42825.1"/>
    <property type="molecule type" value="Genomic_DNA"/>
</dbReference>
<protein>
    <submittedName>
        <fullName evidence="1">Uncharacterized protein</fullName>
    </submittedName>
</protein>
<keyword evidence="2" id="KW-1185">Reference proteome</keyword>
<dbReference type="OrthoDB" id="1262144at2"/>
<sequence>MATVDNIRNSLIKKLLAVSDREFLKALDQLVATTTKETEVIQLTDEQHKLLMLSEDDIREGNTISQEAMNKRNREWLGAM</sequence>
<reference evidence="1 2" key="1">
    <citation type="submission" date="2018-12" db="EMBL/GenBank/DDBJ databases">
        <title>Complete genome of Nonlabens sp. MJ115.</title>
        <authorList>
            <person name="Choi H.S."/>
            <person name="Jung J."/>
        </authorList>
    </citation>
    <scope>NUCLEOTIDE SEQUENCE [LARGE SCALE GENOMIC DNA]</scope>
    <source>
        <strain evidence="1 2">MJ115</strain>
    </source>
</reference>
<dbReference type="Proteomes" id="UP000279600">
    <property type="component" value="Chromosome"/>
</dbReference>
<dbReference type="AlphaFoldDB" id="A0A3S9MUH1"/>
<dbReference type="RefSeq" id="WP_126444636.1">
    <property type="nucleotide sequence ID" value="NZ_CP034549.1"/>
</dbReference>